<dbReference type="RefSeq" id="WP_051394079.1">
    <property type="nucleotide sequence ID" value="NZ_BA000058.1"/>
</dbReference>
<dbReference type="InterPro" id="IPR027417">
    <property type="entry name" value="P-loop_NTPase"/>
</dbReference>
<accession>A0A060N9D0</accession>
<name>A0A060N9D0_CLOBO</name>
<reference evidence="1" key="1">
    <citation type="submission" date="2013-10" db="EMBL/GenBank/DDBJ databases">
        <title>Draft genome sequence of Clostridium botulinum type B strain Osaka05.</title>
        <authorList>
            <person name="Sakaguchi Y."/>
            <person name="Hosomi K."/>
            <person name="Uchiyama J."/>
            <person name="Ogura Y."/>
            <person name="Sakaguchi M."/>
            <person name="Kohda T."/>
            <person name="Mukamoto M."/>
            <person name="Misawa N."/>
            <person name="Matsuzaki S."/>
            <person name="Hayashi T."/>
            <person name="Kozaki S."/>
        </authorList>
    </citation>
    <scope>NUCLEOTIDE SEQUENCE</scope>
    <source>
        <strain evidence="1">Osaka05</strain>
    </source>
</reference>
<dbReference type="AlphaFoldDB" id="A0A060N9D0"/>
<gene>
    <name evidence="1" type="ORF">CBO05P1_040</name>
</gene>
<dbReference type="HOGENOM" id="CLU_064891_0_0_9"/>
<dbReference type="Gene3D" id="3.40.50.300">
    <property type="entry name" value="P-loop containing nucleotide triphosphate hydrolases"/>
    <property type="match status" value="1"/>
</dbReference>
<proteinExistence type="predicted"/>
<dbReference type="Proteomes" id="UP000054164">
    <property type="component" value="Unassembled WGS sequence"/>
</dbReference>
<dbReference type="Pfam" id="PF13479">
    <property type="entry name" value="AAA_24"/>
    <property type="match status" value="1"/>
</dbReference>
<dbReference type="EMBL" id="BA000058">
    <property type="protein sequence ID" value="BAO04759.1"/>
    <property type="molecule type" value="Genomic_DNA"/>
</dbReference>
<protein>
    <submittedName>
        <fullName evidence="1">Uncharacterized protein</fullName>
    </submittedName>
</protein>
<sequence length="334" mass="37957">MGFKKAVREKVFVKVATIAPSGGGKSYSSLRVATGLAQEMAKDSNIKPFSKNEVRIAYIDTEGGRGKYYADEFDYDYMEIKHPYTPEKYIDAIEEAIDSGYQIIIVDSITHEWAGKGGCLEIVSNMPGSNTFVKWNKVTPRHNKFIDAILSSPAHIFATIRGKDKYVLEDNDGKAVPKKIGLGGVQRDDTEYEYTVTFNIDKDTHIAEATKDNTHLFENKFEKLTEKDGLELYKWANSGVKENENEETKKENFINPNTTEEAKLEDNPKNQIEETDLDSKTLKELITENAKTLSDEKQKEFRKSIKKVLGFVNYNKCDDIDKLTNLYNIVQDIQ</sequence>
<evidence type="ECO:0000313" key="1">
    <source>
        <dbReference type="EMBL" id="BAO04759.1"/>
    </source>
</evidence>
<organism evidence="1">
    <name type="scientific">Clostridium botulinum B str. Osaka05</name>
    <dbReference type="NCBI Taxonomy" id="1407017"/>
    <lineage>
        <taxon>Bacteria</taxon>
        <taxon>Bacillati</taxon>
        <taxon>Bacillota</taxon>
        <taxon>Clostridia</taxon>
        <taxon>Eubacteriales</taxon>
        <taxon>Clostridiaceae</taxon>
        <taxon>Clostridium</taxon>
    </lineage>
</organism>